<evidence type="ECO:0000313" key="8">
    <source>
        <dbReference type="Proteomes" id="UP000199397"/>
    </source>
</evidence>
<dbReference type="GO" id="GO:0009036">
    <property type="term" value="F:type II site-specific deoxyribonuclease activity"/>
    <property type="evidence" value="ECO:0007669"/>
    <property type="project" value="InterPro"/>
</dbReference>
<dbReference type="EMBL" id="FNQP01000005">
    <property type="protein sequence ID" value="SEA24534.1"/>
    <property type="molecule type" value="Genomic_DNA"/>
</dbReference>
<dbReference type="AlphaFoldDB" id="A0A1H3ZMQ1"/>
<sequence>MLTRENAKTVVKSTIKSSITEFAAKSLKKKAKFQILDLIIPKERKIRSIVGGLETSLGTTLWEPLAKALARENGFTVVESNLQSPANMPSNLNNALQSIIDDRKRGNGLYDAKISHDEIKRVCQHFINRPIETFEAPPRGKGVDIWLSKDGIDYFFDIKTVQPNLPTLTGCMEQVLYWYAYFYSKYPTGSATARIVFPYNPNSGKSFWQGVIGGGRPLEADNEAWVENQFWDFCSGLENAYEIITTSFTDLRASGELESSIDLLLNTHD</sequence>
<evidence type="ECO:0000256" key="5">
    <source>
        <dbReference type="ARBA" id="ARBA00093760"/>
    </source>
</evidence>
<comment type="catalytic activity">
    <reaction evidence="5">
        <text>Endonucleolytic cleavage of DNA to give specific double-stranded fragments with terminal 5'-phosphates.</text>
        <dbReference type="EC" id="3.1.21.4"/>
    </reaction>
</comment>
<evidence type="ECO:0000256" key="4">
    <source>
        <dbReference type="ARBA" id="ARBA00022801"/>
    </source>
</evidence>
<evidence type="ECO:0000313" key="7">
    <source>
        <dbReference type="EMBL" id="SEA24534.1"/>
    </source>
</evidence>
<dbReference type="InterPro" id="IPR019045">
    <property type="entry name" value="Restrct_endonuc_II_HinfI"/>
</dbReference>
<keyword evidence="2" id="KW-0680">Restriction system</keyword>
<keyword evidence="3 7" id="KW-0255">Endonuclease</keyword>
<evidence type="ECO:0000256" key="2">
    <source>
        <dbReference type="ARBA" id="ARBA00022747"/>
    </source>
</evidence>
<dbReference type="EC" id="3.1.21.4" evidence="6"/>
<evidence type="ECO:0000256" key="1">
    <source>
        <dbReference type="ARBA" id="ARBA00022722"/>
    </source>
</evidence>
<dbReference type="GO" id="GO:0003677">
    <property type="term" value="F:DNA binding"/>
    <property type="evidence" value="ECO:0007669"/>
    <property type="project" value="InterPro"/>
</dbReference>
<organism evidence="7 8">
    <name type="scientific">Thiothrix caldifontis</name>
    <dbReference type="NCBI Taxonomy" id="525918"/>
    <lineage>
        <taxon>Bacteria</taxon>
        <taxon>Pseudomonadati</taxon>
        <taxon>Pseudomonadota</taxon>
        <taxon>Gammaproteobacteria</taxon>
        <taxon>Thiotrichales</taxon>
        <taxon>Thiotrichaceae</taxon>
        <taxon>Thiothrix</taxon>
    </lineage>
</organism>
<dbReference type="Pfam" id="PF09520">
    <property type="entry name" value="RE_TdeIII"/>
    <property type="match status" value="1"/>
</dbReference>
<dbReference type="STRING" id="525918.SAMN05660964_01221"/>
<protein>
    <recommendedName>
        <fullName evidence="6">type II site-specific deoxyribonuclease</fullName>
        <ecNumber evidence="6">3.1.21.4</ecNumber>
    </recommendedName>
</protein>
<keyword evidence="4" id="KW-0378">Hydrolase</keyword>
<name>A0A1H3ZMQ1_9GAMM</name>
<gene>
    <name evidence="7" type="ORF">SAMN05660964_01221</name>
</gene>
<dbReference type="Proteomes" id="UP000199397">
    <property type="component" value="Unassembled WGS sequence"/>
</dbReference>
<dbReference type="REBASE" id="494433">
    <property type="entry name" value="Tca21228ORF1220P"/>
</dbReference>
<keyword evidence="1" id="KW-0540">Nuclease</keyword>
<dbReference type="GO" id="GO:0009307">
    <property type="term" value="P:DNA restriction-modification system"/>
    <property type="evidence" value="ECO:0007669"/>
    <property type="project" value="InterPro"/>
</dbReference>
<evidence type="ECO:0000256" key="3">
    <source>
        <dbReference type="ARBA" id="ARBA00022759"/>
    </source>
</evidence>
<reference evidence="7 8" key="1">
    <citation type="submission" date="2016-10" db="EMBL/GenBank/DDBJ databases">
        <authorList>
            <person name="de Groot N.N."/>
        </authorList>
    </citation>
    <scope>NUCLEOTIDE SEQUENCE [LARGE SCALE GENOMIC DNA]</scope>
    <source>
        <strain evidence="7 8">DSM 21228</strain>
    </source>
</reference>
<proteinExistence type="predicted"/>
<dbReference type="RefSeq" id="WP_093066430.1">
    <property type="nucleotide sequence ID" value="NZ_FNQP01000005.1"/>
</dbReference>
<keyword evidence="8" id="KW-1185">Reference proteome</keyword>
<dbReference type="OrthoDB" id="451919at2"/>
<accession>A0A1H3ZMQ1</accession>
<evidence type="ECO:0000256" key="6">
    <source>
        <dbReference type="ARBA" id="ARBA00093790"/>
    </source>
</evidence>